<keyword evidence="11" id="KW-0012">Acyltransferase</keyword>
<gene>
    <name evidence="10 11" type="primary">plsX</name>
    <name evidence="11" type="ORF">NCTC13079_00879</name>
</gene>
<dbReference type="PANTHER" id="PTHR30100:SF1">
    <property type="entry name" value="PHOSPHATE ACYLTRANSFERASE"/>
    <property type="match status" value="1"/>
</dbReference>
<comment type="function">
    <text evidence="10">Catalyzes the reversible formation of acyl-phosphate (acyl-PO(4)) from acyl-[acyl-carrier-protein] (acyl-ACP). This enzyme utilizes acyl-ACP as fatty acyl donor, but not acyl-CoA.</text>
</comment>
<evidence type="ECO:0000256" key="3">
    <source>
        <dbReference type="ARBA" id="ARBA00022516"/>
    </source>
</evidence>
<keyword evidence="2 10" id="KW-0963">Cytoplasm</keyword>
<keyword evidence="5 10" id="KW-0443">Lipid metabolism</keyword>
<evidence type="ECO:0000256" key="7">
    <source>
        <dbReference type="ARBA" id="ARBA00023264"/>
    </source>
</evidence>
<evidence type="ECO:0000256" key="1">
    <source>
        <dbReference type="ARBA" id="ARBA00001232"/>
    </source>
</evidence>
<accession>A0A3S5C2I0</accession>
<dbReference type="EMBL" id="LR134523">
    <property type="protein sequence ID" value="VEJ35716.1"/>
    <property type="molecule type" value="Genomic_DNA"/>
</dbReference>
<evidence type="ECO:0000256" key="6">
    <source>
        <dbReference type="ARBA" id="ARBA00023209"/>
    </source>
</evidence>
<sequence>MKFAYDCQGGDRAPEAIVEGALEAEKKLGIVAYFYGSEEILKKMPNVARERIVDAIEEITQEESPAMAIRRKSKSAMVLALKDLRDGKVDGMISAGSTGALLAGGMFITGRIEGVERAALPILLNGTMILDVGANMDTTPEMLLSFGKMARAYMIAVQEVSEPRVALLNVGAEEGKGNRQTKEAFSLFQDAMPGFIGNAEARDVFSQAADIIVCDGFSGNILLKGMEGVIGFVQRGFQSVLASGAYAPDVAQTVVAAAKQAMGGLDYRRYGGAPLLGLKKPLIKAHGSSGPEAIFSASVSLQKMIDNNAIAIMEGEYR</sequence>
<comment type="catalytic activity">
    <reaction evidence="1 10">
        <text>a fatty acyl-[ACP] + phosphate = an acyl phosphate + holo-[ACP]</text>
        <dbReference type="Rhea" id="RHEA:42292"/>
        <dbReference type="Rhea" id="RHEA-COMP:9685"/>
        <dbReference type="Rhea" id="RHEA-COMP:14125"/>
        <dbReference type="ChEBI" id="CHEBI:43474"/>
        <dbReference type="ChEBI" id="CHEBI:59918"/>
        <dbReference type="ChEBI" id="CHEBI:64479"/>
        <dbReference type="ChEBI" id="CHEBI:138651"/>
        <dbReference type="EC" id="2.3.1.274"/>
    </reaction>
</comment>
<evidence type="ECO:0000256" key="2">
    <source>
        <dbReference type="ARBA" id="ARBA00022490"/>
    </source>
</evidence>
<keyword evidence="4 10" id="KW-0808">Transferase</keyword>
<protein>
    <recommendedName>
        <fullName evidence="8 10">Phosphate acyltransferase</fullName>
        <ecNumber evidence="8 10">2.3.1.274</ecNumber>
    </recommendedName>
    <alternativeName>
        <fullName evidence="10">Acyl-ACP phosphotransacylase</fullName>
    </alternativeName>
    <alternativeName>
        <fullName evidence="10">Acyl-[acyl-carrier-protein]--phosphate acyltransferase</fullName>
    </alternativeName>
    <alternativeName>
        <fullName evidence="10">Phosphate-acyl-ACP acyltransferase</fullName>
    </alternativeName>
</protein>
<reference evidence="11 12" key="1">
    <citation type="submission" date="2018-12" db="EMBL/GenBank/DDBJ databases">
        <authorList>
            <consortium name="Pathogen Informatics"/>
        </authorList>
    </citation>
    <scope>NUCLEOTIDE SEQUENCE [LARGE SCALE GENOMIC DNA]</scope>
    <source>
        <strain evidence="11 12">NCTC13079</strain>
    </source>
</reference>
<dbReference type="KEGG" id="piv:NCTC13079_00879"/>
<keyword evidence="3 10" id="KW-0444">Lipid biosynthesis</keyword>
<dbReference type="Pfam" id="PF02504">
    <property type="entry name" value="FA_synthesis"/>
    <property type="match status" value="1"/>
</dbReference>
<comment type="subunit">
    <text evidence="9 10">Homodimer. Probably interacts with PlsY.</text>
</comment>
<keyword evidence="7 10" id="KW-1208">Phospholipid metabolism</keyword>
<evidence type="ECO:0000256" key="9">
    <source>
        <dbReference type="ARBA" id="ARBA00046608"/>
    </source>
</evidence>
<dbReference type="SUPFAM" id="SSF53659">
    <property type="entry name" value="Isocitrate/Isopropylmalate dehydrogenase-like"/>
    <property type="match status" value="1"/>
</dbReference>
<dbReference type="GO" id="GO:0005737">
    <property type="term" value="C:cytoplasm"/>
    <property type="evidence" value="ECO:0007669"/>
    <property type="project" value="UniProtKB-SubCell"/>
</dbReference>
<evidence type="ECO:0000256" key="8">
    <source>
        <dbReference type="ARBA" id="ARBA00024069"/>
    </source>
</evidence>
<dbReference type="PIRSF" id="PIRSF002465">
    <property type="entry name" value="Phsphlp_syn_PlsX"/>
    <property type="match status" value="1"/>
</dbReference>
<dbReference type="RefSeq" id="WP_126465478.1">
    <property type="nucleotide sequence ID" value="NZ_LR134523.1"/>
</dbReference>
<dbReference type="AlphaFoldDB" id="A0A3S5C2I0"/>
<evidence type="ECO:0000313" key="11">
    <source>
        <dbReference type="EMBL" id="VEJ35716.1"/>
    </source>
</evidence>
<dbReference type="NCBIfam" id="TIGR00182">
    <property type="entry name" value="plsX"/>
    <property type="match status" value="1"/>
</dbReference>
<evidence type="ECO:0000256" key="10">
    <source>
        <dbReference type="HAMAP-Rule" id="MF_00019"/>
    </source>
</evidence>
<evidence type="ECO:0000256" key="5">
    <source>
        <dbReference type="ARBA" id="ARBA00023098"/>
    </source>
</evidence>
<evidence type="ECO:0000256" key="4">
    <source>
        <dbReference type="ARBA" id="ARBA00022679"/>
    </source>
</evidence>
<comment type="subcellular location">
    <subcellularLocation>
        <location evidence="10">Cytoplasm</location>
    </subcellularLocation>
    <text evidence="10">Associated with the membrane possibly through PlsY.</text>
</comment>
<dbReference type="GO" id="GO:0006633">
    <property type="term" value="P:fatty acid biosynthetic process"/>
    <property type="evidence" value="ECO:0007669"/>
    <property type="project" value="UniProtKB-UniRule"/>
</dbReference>
<proteinExistence type="inferred from homology"/>
<name>A0A3S5C2I0_9FIRM</name>
<dbReference type="UniPathway" id="UPA00085"/>
<keyword evidence="12" id="KW-1185">Reference proteome</keyword>
<dbReference type="OrthoDB" id="9806408at2"/>
<organism evidence="11 12">
    <name type="scientific">Aedoeadaptatus ivorii</name>
    <dbReference type="NCBI Taxonomy" id="54006"/>
    <lineage>
        <taxon>Bacteria</taxon>
        <taxon>Bacillati</taxon>
        <taxon>Bacillota</taxon>
        <taxon>Tissierellia</taxon>
        <taxon>Tissierellales</taxon>
        <taxon>Peptoniphilaceae</taxon>
        <taxon>Aedoeadaptatus</taxon>
    </lineage>
</organism>
<comment type="similarity">
    <text evidence="10">Belongs to the PlsX family.</text>
</comment>
<dbReference type="GO" id="GO:0008654">
    <property type="term" value="P:phospholipid biosynthetic process"/>
    <property type="evidence" value="ECO:0007669"/>
    <property type="project" value="UniProtKB-KW"/>
</dbReference>
<keyword evidence="6 10" id="KW-0594">Phospholipid biosynthesis</keyword>
<dbReference type="PANTHER" id="PTHR30100">
    <property type="entry name" value="FATTY ACID/PHOSPHOLIPID SYNTHESIS PROTEIN PLSX"/>
    <property type="match status" value="1"/>
</dbReference>
<dbReference type="EC" id="2.3.1.274" evidence="8 10"/>
<dbReference type="InterPro" id="IPR003664">
    <property type="entry name" value="FA_synthesis"/>
</dbReference>
<comment type="pathway">
    <text evidence="10">Lipid metabolism; phospholipid metabolism.</text>
</comment>
<dbReference type="HAMAP" id="MF_00019">
    <property type="entry name" value="PlsX"/>
    <property type="match status" value="1"/>
</dbReference>
<dbReference type="GO" id="GO:0043811">
    <property type="term" value="F:phosphate:acyl-[acyl carrier protein] acyltransferase activity"/>
    <property type="evidence" value="ECO:0007669"/>
    <property type="project" value="UniProtKB-UniRule"/>
</dbReference>
<dbReference type="Gene3D" id="3.40.718.10">
    <property type="entry name" value="Isopropylmalate Dehydrogenase"/>
    <property type="match status" value="1"/>
</dbReference>
<dbReference type="Proteomes" id="UP000269544">
    <property type="component" value="Chromosome"/>
</dbReference>
<evidence type="ECO:0000313" key="12">
    <source>
        <dbReference type="Proteomes" id="UP000269544"/>
    </source>
</evidence>
<dbReference type="InterPro" id="IPR012281">
    <property type="entry name" value="Phospholipid_synth_PlsX-like"/>
</dbReference>